<feature type="compositionally biased region" description="Basic and acidic residues" evidence="1">
    <location>
        <begin position="39"/>
        <end position="89"/>
    </location>
</feature>
<dbReference type="VEuPathDB" id="FungiDB:FUN_006514"/>
<feature type="compositionally biased region" description="Basic and acidic residues" evidence="1">
    <location>
        <begin position="101"/>
        <end position="136"/>
    </location>
</feature>
<proteinExistence type="predicted"/>
<feature type="region of interest" description="Disordered" evidence="1">
    <location>
        <begin position="1"/>
        <end position="158"/>
    </location>
</feature>
<gene>
    <name evidence="2" type="ORF">RhiirA4_421353</name>
</gene>
<accession>A0A2I1GLA2</accession>
<feature type="region of interest" description="Disordered" evidence="1">
    <location>
        <begin position="347"/>
        <end position="391"/>
    </location>
</feature>
<feature type="compositionally biased region" description="Basic residues" evidence="1">
    <location>
        <begin position="1"/>
        <end position="23"/>
    </location>
</feature>
<dbReference type="VEuPathDB" id="FungiDB:FUN_006513"/>
<organism evidence="2 3">
    <name type="scientific">Rhizophagus irregularis</name>
    <dbReference type="NCBI Taxonomy" id="588596"/>
    <lineage>
        <taxon>Eukaryota</taxon>
        <taxon>Fungi</taxon>
        <taxon>Fungi incertae sedis</taxon>
        <taxon>Mucoromycota</taxon>
        <taxon>Glomeromycotina</taxon>
        <taxon>Glomeromycetes</taxon>
        <taxon>Glomerales</taxon>
        <taxon>Glomeraceae</taxon>
        <taxon>Rhizophagus</taxon>
    </lineage>
</organism>
<dbReference type="Proteomes" id="UP000234323">
    <property type="component" value="Unassembled WGS sequence"/>
</dbReference>
<evidence type="ECO:0000313" key="2">
    <source>
        <dbReference type="EMBL" id="PKY47385.1"/>
    </source>
</evidence>
<sequence>MRGRKPFKFNVTSKRRLVSRKHKDSASPSPSPKRNRSNSRIDKSHGKRSKKEDRDSRVDRSHKKSSEADRARDNNSERSDDRSCMDKSPRNSSEGNRVRGRSSEKTDRNISKSTDRVRGRSSEKTDRNSSIDESSERSSSLGSDESHGRSGGSSKRELSEIHSKVDYLIKEIHDIKKVQVEQAARLDNHTAVAVNRDESAFPEPNIRKQCRVLEAMSEEQYKLFRDEIVQILAGLDSSLSLDHTQPWNEIQSHVSKDIMPAIDKALKDRIVYNQTELKYVLQQLHCHRRESWQISQNVEKVKEDKKRKGTNSRRSDVRKLLRCADGVGESVQHIKIQRKRWYNDRIFKDDSKPPEDAPYWTISSTYKPDQANQEEDQEGSSNPQDPQVLDE</sequence>
<protein>
    <submittedName>
        <fullName evidence="2">Uncharacterized protein</fullName>
    </submittedName>
</protein>
<dbReference type="AlphaFoldDB" id="A0A2I1GLA2"/>
<evidence type="ECO:0000313" key="3">
    <source>
        <dbReference type="Proteomes" id="UP000234323"/>
    </source>
</evidence>
<name>A0A2I1GLA2_9GLOM</name>
<keyword evidence="3" id="KW-1185">Reference proteome</keyword>
<dbReference type="EMBL" id="LLXI01000540">
    <property type="protein sequence ID" value="PKY47385.1"/>
    <property type="molecule type" value="Genomic_DNA"/>
</dbReference>
<comment type="caution">
    <text evidence="2">The sequence shown here is derived from an EMBL/GenBank/DDBJ whole genome shotgun (WGS) entry which is preliminary data.</text>
</comment>
<reference evidence="2 3" key="1">
    <citation type="submission" date="2015-10" db="EMBL/GenBank/DDBJ databases">
        <title>Genome analyses suggest a sexual origin of heterokaryosis in a supposedly ancient asexual fungus.</title>
        <authorList>
            <person name="Ropars J."/>
            <person name="Sedzielewska K."/>
            <person name="Noel J."/>
            <person name="Charron P."/>
            <person name="Farinelli L."/>
            <person name="Marton T."/>
            <person name="Kruger M."/>
            <person name="Pelin A."/>
            <person name="Brachmann A."/>
            <person name="Corradi N."/>
        </authorList>
    </citation>
    <scope>NUCLEOTIDE SEQUENCE [LARGE SCALE GENOMIC DNA]</scope>
    <source>
        <strain evidence="2 3">A4</strain>
    </source>
</reference>
<evidence type="ECO:0000256" key="1">
    <source>
        <dbReference type="SAM" id="MobiDB-lite"/>
    </source>
</evidence>
<dbReference type="VEuPathDB" id="FungiDB:RhiirFUN_015193"/>
<feature type="compositionally biased region" description="Basic and acidic residues" evidence="1">
    <location>
        <begin position="144"/>
        <end position="158"/>
    </location>
</feature>
<feature type="compositionally biased region" description="Polar residues" evidence="1">
    <location>
        <begin position="361"/>
        <end position="371"/>
    </location>
</feature>